<gene>
    <name evidence="3" type="ORF">EZS28_022460</name>
</gene>
<reference evidence="3 4" key="1">
    <citation type="submission" date="2019-03" db="EMBL/GenBank/DDBJ databases">
        <title>Single cell metagenomics reveals metabolic interactions within the superorganism composed of flagellate Streblomastix strix and complex community of Bacteroidetes bacteria on its surface.</title>
        <authorList>
            <person name="Treitli S.C."/>
            <person name="Kolisko M."/>
            <person name="Husnik F."/>
            <person name="Keeling P."/>
            <person name="Hampl V."/>
        </authorList>
    </citation>
    <scope>NUCLEOTIDE SEQUENCE [LARGE SCALE GENOMIC DNA]</scope>
    <source>
        <strain evidence="3">ST1C</strain>
    </source>
</reference>
<comment type="caution">
    <text evidence="3">The sequence shown here is derived from an EMBL/GenBank/DDBJ whole genome shotgun (WGS) entry which is preliminary data.</text>
</comment>
<feature type="transmembrane region" description="Helical" evidence="2">
    <location>
        <begin position="137"/>
        <end position="163"/>
    </location>
</feature>
<organism evidence="3 4">
    <name type="scientific">Streblomastix strix</name>
    <dbReference type="NCBI Taxonomy" id="222440"/>
    <lineage>
        <taxon>Eukaryota</taxon>
        <taxon>Metamonada</taxon>
        <taxon>Preaxostyla</taxon>
        <taxon>Oxymonadida</taxon>
        <taxon>Streblomastigidae</taxon>
        <taxon>Streblomastix</taxon>
    </lineage>
</organism>
<feature type="transmembrane region" description="Helical" evidence="2">
    <location>
        <begin position="170"/>
        <end position="193"/>
    </location>
</feature>
<keyword evidence="2" id="KW-0812">Transmembrane</keyword>
<sequence length="489" mass="53792">MTVGAKRLKPWMTIVYWIIASLTLLIGILLTIGPIIIMASSKLLNMFFIILAIVGIALIFLFVLSLLSFFIDNTVIHKTFFLSTLIVTVLLLISSTVFLASNTVLSGAIETLKFESECDGAQSGTSVCKALNMAKGFMLICGIVGFILGILYILQVVIVLLLVQFRRAITISLFGGSIALVAFGVLTFVYAVYMMAVTFHGFVVIAFLALLVGIAIIGFGIVGIIGSYDLAKVNRILLFVIGCIYFISGVTMLVIAIMGLVMNEATNYAIVSQSCDNVCGIDVSAQYYNQITGKNVSVTTQQTRLLGMNAEGDETTIVSDYPQSCCEYLNLKLQTSSQSNADGKCVIVAKRDYIVGLYIRVTRGLIFPVCGVLFWLSFFVAFLGICAWIIMKYGKEWRRQDLQELMVKRGGMLTQEDLKRLGSQKQGNLEYQPKRGGGTIYVYPHMKESSDAMNEMPSSTQQTAPEVDINVISESNRREDEQEPTVQEV</sequence>
<name>A0A5J4VHT6_9EUKA</name>
<proteinExistence type="predicted"/>
<evidence type="ECO:0000313" key="4">
    <source>
        <dbReference type="Proteomes" id="UP000324800"/>
    </source>
</evidence>
<feature type="transmembrane region" description="Helical" evidence="2">
    <location>
        <begin position="79"/>
        <end position="100"/>
    </location>
</feature>
<feature type="transmembrane region" description="Helical" evidence="2">
    <location>
        <begin position="14"/>
        <end position="37"/>
    </location>
</feature>
<evidence type="ECO:0000256" key="2">
    <source>
        <dbReference type="SAM" id="Phobius"/>
    </source>
</evidence>
<feature type="transmembrane region" description="Helical" evidence="2">
    <location>
        <begin position="236"/>
        <end position="262"/>
    </location>
</feature>
<protein>
    <submittedName>
        <fullName evidence="3">Uncharacterized protein</fullName>
    </submittedName>
</protein>
<dbReference type="EMBL" id="SNRW01007006">
    <property type="protein sequence ID" value="KAA6382014.1"/>
    <property type="molecule type" value="Genomic_DNA"/>
</dbReference>
<feature type="transmembrane region" description="Helical" evidence="2">
    <location>
        <begin position="365"/>
        <end position="390"/>
    </location>
</feature>
<dbReference type="Proteomes" id="UP000324800">
    <property type="component" value="Unassembled WGS sequence"/>
</dbReference>
<dbReference type="OrthoDB" id="10662858at2759"/>
<accession>A0A5J4VHT6</accession>
<keyword evidence="2" id="KW-1133">Transmembrane helix</keyword>
<feature type="region of interest" description="Disordered" evidence="1">
    <location>
        <begin position="450"/>
        <end position="489"/>
    </location>
</feature>
<evidence type="ECO:0000313" key="3">
    <source>
        <dbReference type="EMBL" id="KAA6382014.1"/>
    </source>
</evidence>
<feature type="transmembrane region" description="Helical" evidence="2">
    <location>
        <begin position="199"/>
        <end position="224"/>
    </location>
</feature>
<feature type="transmembrane region" description="Helical" evidence="2">
    <location>
        <begin position="43"/>
        <end position="67"/>
    </location>
</feature>
<keyword evidence="2" id="KW-0472">Membrane</keyword>
<evidence type="ECO:0000256" key="1">
    <source>
        <dbReference type="SAM" id="MobiDB-lite"/>
    </source>
</evidence>
<dbReference type="AlphaFoldDB" id="A0A5J4VHT6"/>